<dbReference type="EMBL" id="CM045866">
    <property type="protein sequence ID" value="KAI7961623.1"/>
    <property type="molecule type" value="Genomic_DNA"/>
</dbReference>
<comment type="caution">
    <text evidence="1">The sequence shown here is derived from an EMBL/GenBank/DDBJ whole genome shotgun (WGS) entry which is preliminary data.</text>
</comment>
<evidence type="ECO:0000313" key="2">
    <source>
        <dbReference type="Proteomes" id="UP001060170"/>
    </source>
</evidence>
<name>A0ACC0EXQ9_9BASI</name>
<evidence type="ECO:0000313" key="1">
    <source>
        <dbReference type="EMBL" id="KAI7961623.1"/>
    </source>
</evidence>
<sequence length="595" mass="69870">MPIFSTPYNKTMVQALISHPGYLTFSDQEKSQRLERNPVSRFEEYITAHHHETSEDRAHEEFIFGQLINNLLKLESFTGQIGWPVISLHKAPVLYQYMIRNWKMNQKEAVSLYVNSKELSVLSFALENLVRQNRGSTESLLAMKLLKKSQRNFSALIHLRLMNLGDFNPKNSNTQLRDLLLSYHADCHIAKYIQGSNPDIFTLIPSQAYQKFGQICLEEVKTFIINQKIRKYFVRVEKVTLFKGMIVWKYVLKMIDFLLVNKFINQDVVRGIFQDEEMVKQVHIYTSACFHHEIKESIIGSPSGFTTHWYWKSLNKLFTLLGKGEEVIIDLSFLLWNIGHISSEFLKLDQNYQNRVTRKAGLPPLPTSRIQSVLPPMQLTLLSQSDEWKIFKSCFLEKNEYIRKIGSGKQSGYTAHLEGHKMLKELQSSDLGSFEDDCEKIMNLLLILMGENFEYYQAKNSHLRDFTFLICGLLDFIQREFTPGIIKNQIKEKPEKFENFKDQFNLLLFYSRIKDSKIILNNYVKFIKDGNLPLQDHPYGSIHEKYYKMIVEDFDKFNKIYVRVEKRANLFFKWLKGHVTTDDHVHGDQKRLEDM</sequence>
<reference evidence="2" key="1">
    <citation type="journal article" date="2018" name="BMC Genomics">
        <title>Genomic insights into host adaptation between the wheat stripe rust pathogen (Puccinia striiformis f. sp. tritici) and the barley stripe rust pathogen (Puccinia striiformis f. sp. hordei).</title>
        <authorList>
            <person name="Xia C."/>
            <person name="Wang M."/>
            <person name="Yin C."/>
            <person name="Cornejo O.E."/>
            <person name="Hulbert S.H."/>
            <person name="Chen X."/>
        </authorList>
    </citation>
    <scope>NUCLEOTIDE SEQUENCE [LARGE SCALE GENOMIC DNA]</scope>
    <source>
        <strain evidence="2">93-210</strain>
    </source>
</reference>
<reference evidence="2" key="2">
    <citation type="journal article" date="2018" name="Mol. Plant Microbe Interact.">
        <title>Genome sequence resources for the wheat stripe rust pathogen (Puccinia striiformis f. sp. tritici) and the barley stripe rust pathogen (Puccinia striiformis f. sp. hordei).</title>
        <authorList>
            <person name="Xia C."/>
            <person name="Wang M."/>
            <person name="Yin C."/>
            <person name="Cornejo O.E."/>
            <person name="Hulbert S.H."/>
            <person name="Chen X."/>
        </authorList>
    </citation>
    <scope>NUCLEOTIDE SEQUENCE [LARGE SCALE GENOMIC DNA]</scope>
    <source>
        <strain evidence="2">93-210</strain>
    </source>
</reference>
<reference evidence="1 2" key="3">
    <citation type="journal article" date="2022" name="Microbiol. Spectr.">
        <title>Folding features and dynamics of 3D genome architecture in plant fungal pathogens.</title>
        <authorList>
            <person name="Xia C."/>
        </authorList>
    </citation>
    <scope>NUCLEOTIDE SEQUENCE [LARGE SCALE GENOMIC DNA]</scope>
    <source>
        <strain evidence="1 2">93-210</strain>
    </source>
</reference>
<dbReference type="Proteomes" id="UP001060170">
    <property type="component" value="Chromosome 2"/>
</dbReference>
<organism evidence="1 2">
    <name type="scientific">Puccinia striiformis f. sp. tritici</name>
    <dbReference type="NCBI Taxonomy" id="168172"/>
    <lineage>
        <taxon>Eukaryota</taxon>
        <taxon>Fungi</taxon>
        <taxon>Dikarya</taxon>
        <taxon>Basidiomycota</taxon>
        <taxon>Pucciniomycotina</taxon>
        <taxon>Pucciniomycetes</taxon>
        <taxon>Pucciniales</taxon>
        <taxon>Pucciniaceae</taxon>
        <taxon>Puccinia</taxon>
    </lineage>
</organism>
<gene>
    <name evidence="1" type="ORF">MJO28_002112</name>
</gene>
<proteinExistence type="predicted"/>
<protein>
    <submittedName>
        <fullName evidence="1">Uncharacterized protein</fullName>
    </submittedName>
</protein>
<keyword evidence="2" id="KW-1185">Reference proteome</keyword>
<accession>A0ACC0EXQ9</accession>